<evidence type="ECO:0000313" key="4">
    <source>
        <dbReference type="Proteomes" id="UP000256345"/>
    </source>
</evidence>
<dbReference type="EMBL" id="CP011509">
    <property type="protein sequence ID" value="AKJ00782.1"/>
    <property type="molecule type" value="Genomic_DNA"/>
</dbReference>
<reference evidence="2 4" key="2">
    <citation type="submission" date="2018-08" db="EMBL/GenBank/DDBJ databases">
        <title>Genomic Encyclopedia of Archaeal and Bacterial Type Strains, Phase II (KMG-II): from individual species to whole genera.</title>
        <authorList>
            <person name="Goeker M."/>
        </authorList>
    </citation>
    <scope>NUCLEOTIDE SEQUENCE [LARGE SCALE GENOMIC DNA]</scope>
    <source>
        <strain evidence="2 4">DSM 2261</strain>
    </source>
</reference>
<evidence type="ECO:0000313" key="2">
    <source>
        <dbReference type="EMBL" id="REG25945.1"/>
    </source>
</evidence>
<sequence length="342" mass="37837">MSMDRYLKHWAVATAVLVLGALALNLLVDPLWYGRGNRLTGRNYEFNERVSKANLFLQDPARYDCLILGSSTSTIVHPSLLAPHRCLNLAFSAGVVGEFLAYARWLRAQGARPSLVIVGTDFVNFDPRVDAQVDVPDFVARSEAPPPRWKSYLSLDALLWSVLAVLDQSPYPKFYDERFEVVIRPDAGTFDPESVWLPPRVLDPARVARFGELRGLFPEARFIGWMPPLSAWHVAELERAGMLPDYLRCLHALTSVLDEVHDFAVPSDVTSRTGNTYDGRHYGNEVNARVTRRLAGHADGFGVQVSGLSLEAYRALYAEGLRSFRAGGQASPSAPVSGSPVP</sequence>
<reference evidence="1 3" key="1">
    <citation type="submission" date="2015-05" db="EMBL/GenBank/DDBJ databases">
        <title>Genome assembly of Archangium gephyra DSM 2261.</title>
        <authorList>
            <person name="Sharma G."/>
            <person name="Subramanian S."/>
        </authorList>
    </citation>
    <scope>NUCLEOTIDE SEQUENCE [LARGE SCALE GENOMIC DNA]</scope>
    <source>
        <strain evidence="1 3">DSM 2261</strain>
    </source>
</reference>
<name>A0AAC8TCA2_9BACT</name>
<accession>A0AAC8TCA2</accession>
<protein>
    <submittedName>
        <fullName evidence="1">Uncharacterized protein</fullName>
    </submittedName>
</protein>
<organism evidence="1 3">
    <name type="scientific">Archangium gephyra</name>
    <dbReference type="NCBI Taxonomy" id="48"/>
    <lineage>
        <taxon>Bacteria</taxon>
        <taxon>Pseudomonadati</taxon>
        <taxon>Myxococcota</taxon>
        <taxon>Myxococcia</taxon>
        <taxon>Myxococcales</taxon>
        <taxon>Cystobacterineae</taxon>
        <taxon>Archangiaceae</taxon>
        <taxon>Archangium</taxon>
    </lineage>
</organism>
<dbReference type="RefSeq" id="WP_053066314.1">
    <property type="nucleotide sequence ID" value="NZ_CP011509.1"/>
</dbReference>
<keyword evidence="4" id="KW-1185">Reference proteome</keyword>
<dbReference type="KEGG" id="age:AA314_02408"/>
<evidence type="ECO:0000313" key="1">
    <source>
        <dbReference type="EMBL" id="AKJ00782.1"/>
    </source>
</evidence>
<evidence type="ECO:0000313" key="3">
    <source>
        <dbReference type="Proteomes" id="UP000035579"/>
    </source>
</evidence>
<proteinExistence type="predicted"/>
<gene>
    <name evidence="1" type="ORF">AA314_02408</name>
    <name evidence="2" type="ORF">ATI61_11240</name>
</gene>
<dbReference type="Proteomes" id="UP000256345">
    <property type="component" value="Unassembled WGS sequence"/>
</dbReference>
<dbReference type="Proteomes" id="UP000035579">
    <property type="component" value="Chromosome"/>
</dbReference>
<dbReference type="AlphaFoldDB" id="A0AAC8TCA2"/>
<dbReference type="EMBL" id="QUMU01000012">
    <property type="protein sequence ID" value="REG25945.1"/>
    <property type="molecule type" value="Genomic_DNA"/>
</dbReference>